<proteinExistence type="predicted"/>
<dbReference type="Proteomes" id="UP000239665">
    <property type="component" value="Plasmid PP5"/>
</dbReference>
<evidence type="ECO:0000313" key="2">
    <source>
        <dbReference type="Proteomes" id="UP000239665"/>
    </source>
</evidence>
<organism evidence="1 2">
    <name type="scientific">Pseudomonas syringae pv. avii</name>
    <dbReference type="NCBI Taxonomy" id="663959"/>
    <lineage>
        <taxon>Bacteria</taxon>
        <taxon>Pseudomonadati</taxon>
        <taxon>Pseudomonadota</taxon>
        <taxon>Gammaproteobacteria</taxon>
        <taxon>Pseudomonadales</taxon>
        <taxon>Pseudomonadaceae</taxon>
        <taxon>Pseudomonas</taxon>
        <taxon>Pseudomonas syringae</taxon>
    </lineage>
</organism>
<geneLocation type="plasmid" evidence="2">
    <name>pp5</name>
</geneLocation>
<dbReference type="EMBL" id="LT963407">
    <property type="protein sequence ID" value="SOS30951.1"/>
    <property type="molecule type" value="Genomic_DNA"/>
</dbReference>
<sequence length="77" mass="9223">MKAEEPWLSSRYYSKRVASPSQRLLEQLPQRLRELAWILYWQISTHNNRPHTSGLSLAMRRHFNLESILRFTIVLIS</sequence>
<protein>
    <submittedName>
        <fullName evidence="1">Uncharacterized protein</fullName>
    </submittedName>
</protein>
<keyword evidence="1" id="KW-0614">Plasmid</keyword>
<gene>
    <name evidence="1" type="ORF">CFBP3846_P500008</name>
</gene>
<keyword evidence="2" id="KW-1185">Reference proteome</keyword>
<reference evidence="1 2" key="1">
    <citation type="submission" date="2017-11" db="EMBL/GenBank/DDBJ databases">
        <authorList>
            <person name="Blom J."/>
        </authorList>
    </citation>
    <scope>NUCLEOTIDE SEQUENCE [LARGE SCALE GENOMIC DNA]</scope>
    <source>
        <strain evidence="1 2">CFBP3846</strain>
        <plasmid evidence="2">pp5</plasmid>
    </source>
</reference>
<accession>A0ABY1UG34</accession>
<name>A0ABY1UG34_PSESX</name>
<evidence type="ECO:0000313" key="1">
    <source>
        <dbReference type="EMBL" id="SOS30951.1"/>
    </source>
</evidence>